<dbReference type="AlphaFoldDB" id="G5JW84"/>
<reference evidence="1 2" key="1">
    <citation type="journal article" date="2014" name="Int. J. Syst. Evol. Microbiol.">
        <title>Phylogenomics and the dynamic genome evolution of the genus Streptococcus.</title>
        <authorList>
            <consortium name="The Broad Institute Genome Sequencing Platform"/>
            <person name="Richards V.P."/>
            <person name="Palmer S.R."/>
            <person name="Pavinski Bitar P.D."/>
            <person name="Qin X."/>
            <person name="Weinstock G.M."/>
            <person name="Highlander S.K."/>
            <person name="Town C.D."/>
            <person name="Burne R.A."/>
            <person name="Stanhope M.J."/>
        </authorList>
    </citation>
    <scope>NUCLEOTIDE SEQUENCE [LARGE SCALE GENOMIC DNA]</scope>
    <source>
        <strain evidence="1 2">NCTC 11558</strain>
    </source>
</reference>
<evidence type="ECO:0000313" key="2">
    <source>
        <dbReference type="Proteomes" id="UP000003573"/>
    </source>
</evidence>
<accession>G5JW84</accession>
<proteinExistence type="predicted"/>
<protein>
    <submittedName>
        <fullName evidence="1">Uncharacterized protein</fullName>
    </submittedName>
</protein>
<dbReference type="Proteomes" id="UP000003573">
    <property type="component" value="Unassembled WGS sequence"/>
</dbReference>
<keyword evidence="2" id="KW-1185">Reference proteome</keyword>
<gene>
    <name evidence="1" type="ORF">STRMA_1499</name>
</gene>
<evidence type="ECO:0000313" key="1">
    <source>
        <dbReference type="EMBL" id="EHJ52204.1"/>
    </source>
</evidence>
<sequence>MSFTFWLLIFLAIFGGIFAVDDSFHKKKDKDTKKKNKK</sequence>
<name>G5JW84_9STRE</name>
<organism evidence="1 2">
    <name type="scientific">Streptococcus macacae NCTC 11558</name>
    <dbReference type="NCBI Taxonomy" id="764298"/>
    <lineage>
        <taxon>Bacteria</taxon>
        <taxon>Bacillati</taxon>
        <taxon>Bacillota</taxon>
        <taxon>Bacilli</taxon>
        <taxon>Lactobacillales</taxon>
        <taxon>Streptococcaceae</taxon>
        <taxon>Streptococcus</taxon>
    </lineage>
</organism>
<dbReference type="EMBL" id="AEUW02000001">
    <property type="protein sequence ID" value="EHJ52204.1"/>
    <property type="molecule type" value="Genomic_DNA"/>
</dbReference>
<comment type="caution">
    <text evidence="1">The sequence shown here is derived from an EMBL/GenBank/DDBJ whole genome shotgun (WGS) entry which is preliminary data.</text>
</comment>